<reference evidence="2" key="1">
    <citation type="submission" date="2021-06" db="EMBL/GenBank/DDBJ databases">
        <authorList>
            <person name="Kallberg Y."/>
            <person name="Tangrot J."/>
            <person name="Rosling A."/>
        </authorList>
    </citation>
    <scope>NUCLEOTIDE SEQUENCE</scope>
    <source>
        <strain evidence="2">CL551</strain>
    </source>
</reference>
<dbReference type="OrthoDB" id="2429640at2759"/>
<dbReference type="InterPro" id="IPR048366">
    <property type="entry name" value="TNP-like_GBD"/>
</dbReference>
<dbReference type="Proteomes" id="UP000789342">
    <property type="component" value="Unassembled WGS sequence"/>
</dbReference>
<dbReference type="AlphaFoldDB" id="A0A9N9HYC4"/>
<comment type="caution">
    <text evidence="2">The sequence shown here is derived from an EMBL/GenBank/DDBJ whole genome shotgun (WGS) entry which is preliminary data.</text>
</comment>
<keyword evidence="3" id="KW-1185">Reference proteome</keyword>
<dbReference type="Pfam" id="PF21788">
    <property type="entry name" value="TNP-like_GBD"/>
    <property type="match status" value="1"/>
</dbReference>
<feature type="domain" description="Transposable element P transposase-like GTP-binding insertion" evidence="1">
    <location>
        <begin position="303"/>
        <end position="394"/>
    </location>
</feature>
<dbReference type="EMBL" id="CAJVPV010019712">
    <property type="protein sequence ID" value="CAG8712027.1"/>
    <property type="molecule type" value="Genomic_DNA"/>
</dbReference>
<organism evidence="2 3">
    <name type="scientific">Acaulospora morrowiae</name>
    <dbReference type="NCBI Taxonomy" id="94023"/>
    <lineage>
        <taxon>Eukaryota</taxon>
        <taxon>Fungi</taxon>
        <taxon>Fungi incertae sedis</taxon>
        <taxon>Mucoromycota</taxon>
        <taxon>Glomeromycotina</taxon>
        <taxon>Glomeromycetes</taxon>
        <taxon>Diversisporales</taxon>
        <taxon>Acaulosporaceae</taxon>
        <taxon>Acaulospora</taxon>
    </lineage>
</organism>
<name>A0A9N9HYC4_9GLOM</name>
<evidence type="ECO:0000313" key="2">
    <source>
        <dbReference type="EMBL" id="CAG8712027.1"/>
    </source>
</evidence>
<protein>
    <submittedName>
        <fullName evidence="2">1049_t:CDS:1</fullName>
    </submittedName>
</protein>
<sequence length="495" mass="57383">WQDKAVKQMIASIEANNMWGYARLGFFSHDSFKIQKGLLWSQRDNKYVGYIDFDDKNAELEAFSEQCLHDIQIHVNDHKQTENEDKKDPYFAIETIDVHTLNTILFHLAAKLECVAIHTCGSVCDGVSENRRHIKNFDWFATTWKMDDKVEVQLSNRSGKKSYQPATIISFNPEHTKFLVQLSGTIIQSCYNVMHSVLRSPMPAKTNWNINDQCEVRNTVNNKWYPGKVLTEISVDGYLDVEVAIKTVGEVQLIVWKLLLSDIHSAYNENQHWTWHLTINPKLRNNVSKSHTSNGEGKNIREIMFDGWEISWKHFRGVYDHTEKHMTAKATKLTKRHIWLTSWSKMRVDLAEHTLSLEVKKAMEDIPELKYISQGTQLFIHYTRIYRDITHSQICISSLEDPRLNTLKEIKKWFIQAQCQFDLISSINGFLGIVEYVLNNCLGAIIQPKRISQDMLEGLFGMIREMGDDSSTQTIQSYGYAMNKLTITMQMTSEI</sequence>
<evidence type="ECO:0000259" key="1">
    <source>
        <dbReference type="Pfam" id="PF21788"/>
    </source>
</evidence>
<evidence type="ECO:0000313" key="3">
    <source>
        <dbReference type="Proteomes" id="UP000789342"/>
    </source>
</evidence>
<gene>
    <name evidence="2" type="ORF">AMORRO_LOCUS12748</name>
</gene>
<accession>A0A9N9HYC4</accession>
<feature type="non-terminal residue" evidence="2">
    <location>
        <position position="1"/>
    </location>
</feature>
<proteinExistence type="predicted"/>